<reference evidence="3" key="1">
    <citation type="submission" date="2017-02" db="UniProtKB">
        <authorList>
            <consortium name="WormBaseParasite"/>
        </authorList>
    </citation>
    <scope>IDENTIFICATION</scope>
</reference>
<dbReference type="Proteomes" id="UP000274131">
    <property type="component" value="Unassembled WGS sequence"/>
</dbReference>
<dbReference type="PANTHER" id="PTHR14918">
    <property type="entry name" value="KICSTOR COMPLEX PROTEIN SZT2"/>
    <property type="match status" value="1"/>
</dbReference>
<evidence type="ECO:0000313" key="2">
    <source>
        <dbReference type="Proteomes" id="UP000274131"/>
    </source>
</evidence>
<reference evidence="1 2" key="2">
    <citation type="submission" date="2018-10" db="EMBL/GenBank/DDBJ databases">
        <authorList>
            <consortium name="Pathogen Informatics"/>
        </authorList>
    </citation>
    <scope>NUCLEOTIDE SEQUENCE [LARGE SCALE GENOMIC DNA]</scope>
</reference>
<dbReference type="GO" id="GO:0005777">
    <property type="term" value="C:peroxisome"/>
    <property type="evidence" value="ECO:0007669"/>
    <property type="project" value="InterPro"/>
</dbReference>
<organism evidence="3">
    <name type="scientific">Enterobius vermicularis</name>
    <name type="common">Human pinworm</name>
    <dbReference type="NCBI Taxonomy" id="51028"/>
    <lineage>
        <taxon>Eukaryota</taxon>
        <taxon>Metazoa</taxon>
        <taxon>Ecdysozoa</taxon>
        <taxon>Nematoda</taxon>
        <taxon>Chromadorea</taxon>
        <taxon>Rhabditida</taxon>
        <taxon>Spirurina</taxon>
        <taxon>Oxyuridomorpha</taxon>
        <taxon>Oxyuroidea</taxon>
        <taxon>Oxyuridae</taxon>
        <taxon>Enterobius</taxon>
    </lineage>
</organism>
<name>A0A0N4VAT3_ENTVE</name>
<protein>
    <submittedName>
        <fullName evidence="3">CTLH domain-containing protein</fullName>
    </submittedName>
</protein>
<evidence type="ECO:0000313" key="1">
    <source>
        <dbReference type="EMBL" id="VDD92352.1"/>
    </source>
</evidence>
<evidence type="ECO:0000313" key="3">
    <source>
        <dbReference type="WBParaSite" id="EVEC_0000760101-mRNA-1"/>
    </source>
</evidence>
<dbReference type="InterPro" id="IPR033228">
    <property type="entry name" value="SZT2"/>
</dbReference>
<sequence length="237" mass="27684">MIFSGDECDLYIYNYASSKAEEVYKVVATAAFWLNGRSYLIREIALDKMGITHLHQTFQMVMDPSLFTELKSLHEEDEGTNGPNYEKALLWLNAKALTKYSFPDEDDPLFVKTFRDHCDSTLEAQLRMKLYTYFQCPNSYLLMLKYYKEQCKQMVDLEYDVDGLLKTHDCFDKLNQAIHSGCAEIAEKDLLELIERSREVHYERAPILFYPKWRSCLAPVRIGAKGTVELPYFFILL</sequence>
<gene>
    <name evidence="1" type="ORF">EVEC_LOCUS7103</name>
</gene>
<dbReference type="EMBL" id="UXUI01008773">
    <property type="protein sequence ID" value="VDD92352.1"/>
    <property type="molecule type" value="Genomic_DNA"/>
</dbReference>
<accession>A0A0N4VAT3</accession>
<dbReference type="OrthoDB" id="43547at2759"/>
<proteinExistence type="predicted"/>
<dbReference type="AlphaFoldDB" id="A0A0N4VAT3"/>
<dbReference type="WBParaSite" id="EVEC_0000760101-mRNA-1">
    <property type="protein sequence ID" value="EVEC_0000760101-mRNA-1"/>
    <property type="gene ID" value="EVEC_0000760101"/>
</dbReference>
<dbReference type="PANTHER" id="PTHR14918:SF3">
    <property type="entry name" value="KICSTOR COMPLEX PROTEIN SZT2"/>
    <property type="match status" value="1"/>
</dbReference>
<keyword evidence="2" id="KW-1185">Reference proteome</keyword>